<gene>
    <name evidence="2" type="ORF">H5J25_01865</name>
</gene>
<keyword evidence="1" id="KW-0812">Transmembrane</keyword>
<evidence type="ECO:0000313" key="3">
    <source>
        <dbReference type="Proteomes" id="UP000595894"/>
    </source>
</evidence>
<dbReference type="AlphaFoldDB" id="A0A974S4G6"/>
<feature type="transmembrane region" description="Helical" evidence="1">
    <location>
        <begin position="41"/>
        <end position="60"/>
    </location>
</feature>
<dbReference type="KEGG" id="sari:H5J25_01865"/>
<dbReference type="Proteomes" id="UP000595894">
    <property type="component" value="Chromosome"/>
</dbReference>
<dbReference type="RefSeq" id="WP_202094162.1">
    <property type="nucleotide sequence ID" value="NZ_CP061035.1"/>
</dbReference>
<reference evidence="3" key="1">
    <citation type="submission" date="2020-09" db="EMBL/GenBank/DDBJ databases">
        <title>Sphingomonas sp., a new species isolated from pork steak.</title>
        <authorList>
            <person name="Heidler von Heilborn D."/>
        </authorList>
    </citation>
    <scope>NUCLEOTIDE SEQUENCE [LARGE SCALE GENOMIC DNA]</scope>
</reference>
<organism evidence="2 3">
    <name type="scientific">Sphingomonas aliaeris</name>
    <dbReference type="NCBI Taxonomy" id="2759526"/>
    <lineage>
        <taxon>Bacteria</taxon>
        <taxon>Pseudomonadati</taxon>
        <taxon>Pseudomonadota</taxon>
        <taxon>Alphaproteobacteria</taxon>
        <taxon>Sphingomonadales</taxon>
        <taxon>Sphingomonadaceae</taxon>
        <taxon>Sphingomonas</taxon>
    </lineage>
</organism>
<evidence type="ECO:0000313" key="2">
    <source>
        <dbReference type="EMBL" id="QQV77577.1"/>
    </source>
</evidence>
<keyword evidence="1" id="KW-1133">Transmembrane helix</keyword>
<dbReference type="EMBL" id="CP061035">
    <property type="protein sequence ID" value="QQV77577.1"/>
    <property type="molecule type" value="Genomic_DNA"/>
</dbReference>
<evidence type="ECO:0000256" key="1">
    <source>
        <dbReference type="SAM" id="Phobius"/>
    </source>
</evidence>
<accession>A0A974S4G6</accession>
<feature type="transmembrane region" description="Helical" evidence="1">
    <location>
        <begin position="72"/>
        <end position="90"/>
    </location>
</feature>
<protein>
    <submittedName>
        <fullName evidence="2">Uncharacterized protein</fullName>
    </submittedName>
</protein>
<name>A0A974S4G6_9SPHN</name>
<sequence length="605" mass="66388">MPRWLKLYLSVTGPLALVALAMPGLVVFGLFLLIIPGLILGFAPTAFLWGCIFAALRWLGARWLAERWRTPAALVATIALLIAFPTISILEARERAALYDLPDRIPAAPIRPTGDIRLESRLPRWDNPNRNLLGFRPYSCDNLCLALLFEPGVRSVTVNSSARLSHGEITDGIGRLDGYSRTYRLLPKGQCAMPLDPDLVGRDGLYGTTPEENRAIAAYWALRLGNDVCLAGETARTGWDVLIRSGEWTSGAPFPNPWSLSPQPAVARYFEVRDRRGPLARRFEVSVRALSLPFVIASMGGLENFRFGWGFGTIGANLNDGRSPDGPLDHVLRFSPIPARSEFLPMLRTSLQAALADPDRGREDAVFASLKGYLDALKGAPLPSADRALLLALVREPRVATVDQAYQLRDLFADDLPALRAAIVVRLLALPISGDSRTQSLGNTLSGWPDAAFTTLSADEARLLRDPDRRTRAAGLIKRLADQGGAAVPLLLEIAQTHRQRRNIVMDPDQERSRPEADDNAVDAARIALCLIGSAARSALPALELLTPTGGGFEKMDWDRMMLRLGKPLTRIEKPESLSGTTESYRRNLADWQARFDPARSCGRL</sequence>
<keyword evidence="3" id="KW-1185">Reference proteome</keyword>
<proteinExistence type="predicted"/>
<keyword evidence="1" id="KW-0472">Membrane</keyword>
<feature type="transmembrane region" description="Helical" evidence="1">
    <location>
        <begin position="7"/>
        <end position="35"/>
    </location>
</feature>